<accession>A0A0A9EVY8</accession>
<proteinExistence type="predicted"/>
<dbReference type="EMBL" id="GBRH01195855">
    <property type="protein sequence ID" value="JAE02041.1"/>
    <property type="molecule type" value="Transcribed_RNA"/>
</dbReference>
<evidence type="ECO:0000313" key="2">
    <source>
        <dbReference type="EMBL" id="JAE02041.1"/>
    </source>
</evidence>
<organism evidence="2">
    <name type="scientific">Arundo donax</name>
    <name type="common">Giant reed</name>
    <name type="synonym">Donax arundinaceus</name>
    <dbReference type="NCBI Taxonomy" id="35708"/>
    <lineage>
        <taxon>Eukaryota</taxon>
        <taxon>Viridiplantae</taxon>
        <taxon>Streptophyta</taxon>
        <taxon>Embryophyta</taxon>
        <taxon>Tracheophyta</taxon>
        <taxon>Spermatophyta</taxon>
        <taxon>Magnoliopsida</taxon>
        <taxon>Liliopsida</taxon>
        <taxon>Poales</taxon>
        <taxon>Poaceae</taxon>
        <taxon>PACMAD clade</taxon>
        <taxon>Arundinoideae</taxon>
        <taxon>Arundineae</taxon>
        <taxon>Arundo</taxon>
    </lineage>
</organism>
<name>A0A0A9EVY8_ARUDO</name>
<feature type="region of interest" description="Disordered" evidence="1">
    <location>
        <begin position="34"/>
        <end position="75"/>
    </location>
</feature>
<feature type="compositionally biased region" description="Low complexity" evidence="1">
    <location>
        <begin position="61"/>
        <end position="75"/>
    </location>
</feature>
<reference evidence="2" key="2">
    <citation type="journal article" date="2015" name="Data Brief">
        <title>Shoot transcriptome of the giant reed, Arundo donax.</title>
        <authorList>
            <person name="Barrero R.A."/>
            <person name="Guerrero F.D."/>
            <person name="Moolhuijzen P."/>
            <person name="Goolsby J.A."/>
            <person name="Tidwell J."/>
            <person name="Bellgard S.E."/>
            <person name="Bellgard M.I."/>
        </authorList>
    </citation>
    <scope>NUCLEOTIDE SEQUENCE</scope>
    <source>
        <tissue evidence="2">Shoot tissue taken approximately 20 cm above the soil surface</tissue>
    </source>
</reference>
<sequence>MLWLQQKGAWLRRHAARRGRCRVVSFPKYPVTTRAVEHSTQSRRPSFAPSLACSPSGTTKAAAALPSPDSSAAQE</sequence>
<reference evidence="2" key="1">
    <citation type="submission" date="2014-09" db="EMBL/GenBank/DDBJ databases">
        <authorList>
            <person name="Magalhaes I.L.F."/>
            <person name="Oliveira U."/>
            <person name="Santos F.R."/>
            <person name="Vidigal T.H.D.A."/>
            <person name="Brescovit A.D."/>
            <person name="Santos A.J."/>
        </authorList>
    </citation>
    <scope>NUCLEOTIDE SEQUENCE</scope>
    <source>
        <tissue evidence="2">Shoot tissue taken approximately 20 cm above the soil surface</tissue>
    </source>
</reference>
<protein>
    <submittedName>
        <fullName evidence="2">Uncharacterized protein</fullName>
    </submittedName>
</protein>
<evidence type="ECO:0000256" key="1">
    <source>
        <dbReference type="SAM" id="MobiDB-lite"/>
    </source>
</evidence>
<dbReference type="AlphaFoldDB" id="A0A0A9EVY8"/>